<organism evidence="1 2">
    <name type="scientific">Melghirimyces thermohalophilus</name>
    <dbReference type="NCBI Taxonomy" id="1236220"/>
    <lineage>
        <taxon>Bacteria</taxon>
        <taxon>Bacillati</taxon>
        <taxon>Bacillota</taxon>
        <taxon>Bacilli</taxon>
        <taxon>Bacillales</taxon>
        <taxon>Thermoactinomycetaceae</taxon>
        <taxon>Melghirimyces</taxon>
    </lineage>
</organism>
<evidence type="ECO:0000313" key="2">
    <source>
        <dbReference type="Proteomes" id="UP000199387"/>
    </source>
</evidence>
<evidence type="ECO:0000313" key="1">
    <source>
        <dbReference type="EMBL" id="SDC92352.1"/>
    </source>
</evidence>
<sequence length="100" mass="10804">MVRLEPIDLDGQQVLGVEVKLPKTDLLVITTGKGYIMCGALDVGLLNEKLADREILAGRAVGVRSLQALLDAPLQMVTVHAERQGIHSGMIGREALLKMM</sequence>
<dbReference type="AlphaFoldDB" id="A0A1G6QIP2"/>
<dbReference type="SUPFAM" id="SSF102891">
    <property type="entry name" value="Hypothetical protein Ta1206"/>
    <property type="match status" value="1"/>
</dbReference>
<gene>
    <name evidence="1" type="ORF">SAMN04488112_12210</name>
</gene>
<dbReference type="Pfam" id="PF08827">
    <property type="entry name" value="DUF1805"/>
    <property type="match status" value="1"/>
</dbReference>
<keyword evidence="2" id="KW-1185">Reference proteome</keyword>
<proteinExistence type="predicted"/>
<dbReference type="Proteomes" id="UP000199387">
    <property type="component" value="Unassembled WGS sequence"/>
</dbReference>
<dbReference type="OrthoDB" id="2641826at2"/>
<reference evidence="1 2" key="1">
    <citation type="submission" date="2016-10" db="EMBL/GenBank/DDBJ databases">
        <authorList>
            <person name="de Groot N.N."/>
        </authorList>
    </citation>
    <scope>NUCLEOTIDE SEQUENCE [LARGE SCALE GENOMIC DNA]</scope>
    <source>
        <strain evidence="1 2">DSM 45514</strain>
    </source>
</reference>
<dbReference type="Gene3D" id="3.30.1980.10">
    <property type="entry name" value="Hypothetical protein YunC"/>
    <property type="match status" value="1"/>
</dbReference>
<dbReference type="InterPro" id="IPR014931">
    <property type="entry name" value="DUF1805"/>
</dbReference>
<dbReference type="STRING" id="1236220.SAMN04488112_12210"/>
<dbReference type="InterPro" id="IPR036493">
    <property type="entry name" value="YunC_sf"/>
</dbReference>
<name>A0A1G6QIP2_9BACL</name>
<accession>A0A1G6QIP2</accession>
<dbReference type="RefSeq" id="WP_091572529.1">
    <property type="nucleotide sequence ID" value="NZ_FMZA01000022.1"/>
</dbReference>
<protein>
    <submittedName>
        <fullName evidence="1">Uncharacterized protein YunC, DUF1805 family</fullName>
    </submittedName>
</protein>
<dbReference type="EMBL" id="FMZA01000022">
    <property type="protein sequence ID" value="SDC92352.1"/>
    <property type="molecule type" value="Genomic_DNA"/>
</dbReference>